<feature type="transmembrane region" description="Helical" evidence="1">
    <location>
        <begin position="96"/>
        <end position="117"/>
    </location>
</feature>
<dbReference type="EMBL" id="BROH01000001">
    <property type="protein sequence ID" value="GKY86665.1"/>
    <property type="molecule type" value="Genomic_DNA"/>
</dbReference>
<feature type="transmembrane region" description="Helical" evidence="1">
    <location>
        <begin position="39"/>
        <end position="58"/>
    </location>
</feature>
<reference evidence="2" key="1">
    <citation type="journal article" date="2023" name="Int. J. Syst. Evol. Microbiol.">
        <title>Sinisalibacter aestuarii sp. nov., isolated from estuarine sediment of the Arakawa River.</title>
        <authorList>
            <person name="Arafat S.T."/>
            <person name="Hirano S."/>
            <person name="Sato A."/>
            <person name="Takeuchi K."/>
            <person name="Yasuda T."/>
            <person name="Terahara T."/>
            <person name="Hamada M."/>
            <person name="Kobayashi T."/>
        </authorList>
    </citation>
    <scope>NUCLEOTIDE SEQUENCE</scope>
    <source>
        <strain evidence="2">B-399</strain>
    </source>
</reference>
<protein>
    <submittedName>
        <fullName evidence="2">Uncharacterized protein</fullName>
    </submittedName>
</protein>
<keyword evidence="3" id="KW-1185">Reference proteome</keyword>
<comment type="caution">
    <text evidence="2">The sequence shown here is derived from an EMBL/GenBank/DDBJ whole genome shotgun (WGS) entry which is preliminary data.</text>
</comment>
<dbReference type="Proteomes" id="UP001144205">
    <property type="component" value="Unassembled WGS sequence"/>
</dbReference>
<gene>
    <name evidence="2" type="ORF">STA1M1_05340</name>
</gene>
<name>A0ABQ5LQI5_9RHOB</name>
<keyword evidence="1" id="KW-0812">Transmembrane</keyword>
<accession>A0ABQ5LQI5</accession>
<sequence>MNGIAFWFVAVAALCVTIGMGWGIQMSASGNHLLAGAHAHLNLVGWATMGLFGLYYHAVPAAAARSLAKVHFIVALAGVVLMVPGIALAITERGEMLAVTGSLLTFASMLIFLFTVATNRTA</sequence>
<dbReference type="RefSeq" id="WP_281840626.1">
    <property type="nucleotide sequence ID" value="NZ_BROH01000001.1"/>
</dbReference>
<evidence type="ECO:0000256" key="1">
    <source>
        <dbReference type="SAM" id="Phobius"/>
    </source>
</evidence>
<proteinExistence type="predicted"/>
<dbReference type="Gene3D" id="1.20.210.10">
    <property type="entry name" value="Cytochrome c oxidase-like, subunit I domain"/>
    <property type="match status" value="1"/>
</dbReference>
<keyword evidence="1" id="KW-0472">Membrane</keyword>
<keyword evidence="1" id="KW-1133">Transmembrane helix</keyword>
<evidence type="ECO:0000313" key="3">
    <source>
        <dbReference type="Proteomes" id="UP001144205"/>
    </source>
</evidence>
<feature type="transmembrane region" description="Helical" evidence="1">
    <location>
        <begin position="70"/>
        <end position="90"/>
    </location>
</feature>
<dbReference type="InterPro" id="IPR036927">
    <property type="entry name" value="Cyt_c_oxase-like_su1_sf"/>
</dbReference>
<evidence type="ECO:0000313" key="2">
    <source>
        <dbReference type="EMBL" id="GKY86665.1"/>
    </source>
</evidence>
<dbReference type="SUPFAM" id="SSF81442">
    <property type="entry name" value="Cytochrome c oxidase subunit I-like"/>
    <property type="match status" value="1"/>
</dbReference>
<organism evidence="2 3">
    <name type="scientific">Sinisalibacter aestuarii</name>
    <dbReference type="NCBI Taxonomy" id="2949426"/>
    <lineage>
        <taxon>Bacteria</taxon>
        <taxon>Pseudomonadati</taxon>
        <taxon>Pseudomonadota</taxon>
        <taxon>Alphaproteobacteria</taxon>
        <taxon>Rhodobacterales</taxon>
        <taxon>Roseobacteraceae</taxon>
        <taxon>Sinisalibacter</taxon>
    </lineage>
</organism>